<reference evidence="1 2" key="1">
    <citation type="submission" date="2015-11" db="EMBL/GenBank/DDBJ databases">
        <title>Expanding the genomic diversity of Burkholderia species for the development of highly accurate diagnostics.</title>
        <authorList>
            <person name="Sahl J."/>
            <person name="Keim P."/>
            <person name="Wagner D."/>
        </authorList>
    </citation>
    <scope>NUCLEOTIDE SEQUENCE [LARGE SCALE GENOMIC DNA]</scope>
    <source>
        <strain evidence="1 2">RF32-BP4</strain>
    </source>
</reference>
<dbReference type="Proteomes" id="UP000065521">
    <property type="component" value="Unassembled WGS sequence"/>
</dbReference>
<dbReference type="AlphaFoldDB" id="A0A102JVJ0"/>
<dbReference type="EMBL" id="LOTN01000072">
    <property type="protein sequence ID" value="KUZ81394.1"/>
    <property type="molecule type" value="Genomic_DNA"/>
</dbReference>
<gene>
    <name evidence="1" type="ORF">WI38_32625</name>
</gene>
<dbReference type="RefSeq" id="WP_059638079.1">
    <property type="nucleotide sequence ID" value="NZ_LOTK01000070.1"/>
</dbReference>
<name>A0A102JVJ0_9BURK</name>
<evidence type="ECO:0000313" key="2">
    <source>
        <dbReference type="Proteomes" id="UP000065521"/>
    </source>
</evidence>
<comment type="caution">
    <text evidence="1">The sequence shown here is derived from an EMBL/GenBank/DDBJ whole genome shotgun (WGS) entry which is preliminary data.</text>
</comment>
<organism evidence="1 2">
    <name type="scientific">Burkholderia ubonensis</name>
    <dbReference type="NCBI Taxonomy" id="101571"/>
    <lineage>
        <taxon>Bacteria</taxon>
        <taxon>Pseudomonadati</taxon>
        <taxon>Pseudomonadota</taxon>
        <taxon>Betaproteobacteria</taxon>
        <taxon>Burkholderiales</taxon>
        <taxon>Burkholderiaceae</taxon>
        <taxon>Burkholderia</taxon>
        <taxon>Burkholderia cepacia complex</taxon>
    </lineage>
</organism>
<accession>A0A102JVJ0</accession>
<evidence type="ECO:0000313" key="1">
    <source>
        <dbReference type="EMBL" id="KUZ81394.1"/>
    </source>
</evidence>
<proteinExistence type="predicted"/>
<sequence>MNNFEIKYPSWYDEIAEFEHEEKGFLEGVLVTSEGGDVQLNFYDMTRFAQDAADSVRNNGFFYMTGVVIVESVSRTHMEAAAQRIVEDGLAP</sequence>
<protein>
    <submittedName>
        <fullName evidence="1">Uncharacterized protein</fullName>
    </submittedName>
</protein>